<feature type="signal peptide" evidence="1">
    <location>
        <begin position="1"/>
        <end position="24"/>
    </location>
</feature>
<protein>
    <submittedName>
        <fullName evidence="3">Iron complex transport system substrate-binding protein</fullName>
    </submittedName>
</protein>
<dbReference type="PROSITE" id="PS50983">
    <property type="entry name" value="FE_B12_PBP"/>
    <property type="match status" value="1"/>
</dbReference>
<proteinExistence type="predicted"/>
<dbReference type="InterPro" id="IPR050902">
    <property type="entry name" value="ABC_Transporter_SBP"/>
</dbReference>
<feature type="chain" id="PRO_5016918029" evidence="1">
    <location>
        <begin position="25"/>
        <end position="293"/>
    </location>
</feature>
<dbReference type="PANTHER" id="PTHR30535">
    <property type="entry name" value="VITAMIN B12-BINDING PROTEIN"/>
    <property type="match status" value="1"/>
</dbReference>
<dbReference type="OrthoDB" id="9797736at2"/>
<dbReference type="SUPFAM" id="SSF53807">
    <property type="entry name" value="Helical backbone' metal receptor"/>
    <property type="match status" value="1"/>
</dbReference>
<dbReference type="Pfam" id="PF01497">
    <property type="entry name" value="Peripla_BP_2"/>
    <property type="match status" value="1"/>
</dbReference>
<evidence type="ECO:0000259" key="2">
    <source>
        <dbReference type="PROSITE" id="PS50983"/>
    </source>
</evidence>
<organism evidence="3 4">
    <name type="scientific">Microvirga subterranea</name>
    <dbReference type="NCBI Taxonomy" id="186651"/>
    <lineage>
        <taxon>Bacteria</taxon>
        <taxon>Pseudomonadati</taxon>
        <taxon>Pseudomonadota</taxon>
        <taxon>Alphaproteobacteria</taxon>
        <taxon>Hyphomicrobiales</taxon>
        <taxon>Methylobacteriaceae</taxon>
        <taxon>Microvirga</taxon>
    </lineage>
</organism>
<comment type="caution">
    <text evidence="3">The sequence shown here is derived from an EMBL/GenBank/DDBJ whole genome shotgun (WGS) entry which is preliminary data.</text>
</comment>
<evidence type="ECO:0000256" key="1">
    <source>
        <dbReference type="SAM" id="SignalP"/>
    </source>
</evidence>
<keyword evidence="4" id="KW-1185">Reference proteome</keyword>
<keyword evidence="1" id="KW-0732">Signal</keyword>
<dbReference type="PROSITE" id="PS51318">
    <property type="entry name" value="TAT"/>
    <property type="match status" value="1"/>
</dbReference>
<dbReference type="AlphaFoldDB" id="A0A370HU45"/>
<dbReference type="Gene3D" id="3.40.50.1980">
    <property type="entry name" value="Nitrogenase molybdenum iron protein domain"/>
    <property type="match status" value="2"/>
</dbReference>
<evidence type="ECO:0000313" key="3">
    <source>
        <dbReference type="EMBL" id="RDI62037.1"/>
    </source>
</evidence>
<feature type="domain" description="Fe/B12 periplasmic-binding" evidence="2">
    <location>
        <begin position="29"/>
        <end position="283"/>
    </location>
</feature>
<dbReference type="EMBL" id="QQBB01000001">
    <property type="protein sequence ID" value="RDI62037.1"/>
    <property type="molecule type" value="Genomic_DNA"/>
</dbReference>
<name>A0A370HU45_9HYPH</name>
<reference evidence="3 4" key="1">
    <citation type="submission" date="2018-07" db="EMBL/GenBank/DDBJ databases">
        <title>Genomic Encyclopedia of Type Strains, Phase IV (KMG-IV): sequencing the most valuable type-strain genomes for metagenomic binning, comparative biology and taxonomic classification.</title>
        <authorList>
            <person name="Goeker M."/>
        </authorList>
    </citation>
    <scope>NUCLEOTIDE SEQUENCE [LARGE SCALE GENOMIC DNA]</scope>
    <source>
        <strain evidence="3 4">DSM 14364</strain>
    </source>
</reference>
<dbReference type="Proteomes" id="UP000254925">
    <property type="component" value="Unassembled WGS sequence"/>
</dbReference>
<evidence type="ECO:0000313" key="4">
    <source>
        <dbReference type="Proteomes" id="UP000254925"/>
    </source>
</evidence>
<dbReference type="PANTHER" id="PTHR30535:SF4">
    <property type="entry name" value="HEMIN-BINDING PERIPLASMIC PROTEIN HMUT"/>
    <property type="match status" value="1"/>
</dbReference>
<accession>A0A370HU45</accession>
<gene>
    <name evidence="3" type="ORF">DES45_101300</name>
</gene>
<dbReference type="InterPro" id="IPR002491">
    <property type="entry name" value="ABC_transptr_periplasmic_BD"/>
</dbReference>
<dbReference type="RefSeq" id="WP_114768197.1">
    <property type="nucleotide sequence ID" value="NZ_QQBB01000001.1"/>
</dbReference>
<sequence length="293" mass="30295">MTNLSRRRFLLSSALVLASSSVGAAKLPRIVSIGGAVTEILYRLGHDGEIVGVDTTSQYPADALRTKANVGYVRALGAEGILSLNPSLVIAIDGAGPPDAIRLVEQAGVIVVRVPDTPSAAGIIRRIREVAKAVEAGDRGEALVEEVEGGFARLAGNRAQVQRPVRTLFILSLQNGRPMVGGRGTTADAMLALAGAENAASSLEGWKPLSDEGLIAAAPEAIVMMEHGPGGKAQDPFALPAFAATPAAAGRRLVVMDGLYLLGFGPRTPQAAQELMAALHPDLPAAARQIARP</sequence>
<dbReference type="InterPro" id="IPR006311">
    <property type="entry name" value="TAT_signal"/>
</dbReference>